<feature type="transmembrane region" description="Helical" evidence="1">
    <location>
        <begin position="21"/>
        <end position="39"/>
    </location>
</feature>
<evidence type="ECO:0000313" key="2">
    <source>
        <dbReference type="EMBL" id="CAK1230081.1"/>
    </source>
</evidence>
<keyword evidence="1" id="KW-0812">Transmembrane</keyword>
<feature type="transmembrane region" description="Helical" evidence="1">
    <location>
        <begin position="74"/>
        <end position="93"/>
    </location>
</feature>
<keyword evidence="1" id="KW-0472">Membrane</keyword>
<evidence type="ECO:0000256" key="1">
    <source>
        <dbReference type="SAM" id="Phobius"/>
    </source>
</evidence>
<keyword evidence="1" id="KW-1133">Transmembrane helix</keyword>
<protein>
    <submittedName>
        <fullName evidence="2">Uncharacterized protein</fullName>
    </submittedName>
</protein>
<dbReference type="Proteomes" id="UP001314261">
    <property type="component" value="Unassembled WGS sequence"/>
</dbReference>
<dbReference type="EMBL" id="CAUZLR010000001">
    <property type="protein sequence ID" value="CAK1230081.1"/>
    <property type="molecule type" value="Genomic_DNA"/>
</dbReference>
<organism evidence="2 3">
    <name type="scientific">Fructobacillus fructosus</name>
    <dbReference type="NCBI Taxonomy" id="1631"/>
    <lineage>
        <taxon>Bacteria</taxon>
        <taxon>Bacillati</taxon>
        <taxon>Bacillota</taxon>
        <taxon>Bacilli</taxon>
        <taxon>Lactobacillales</taxon>
        <taxon>Lactobacillaceae</taxon>
        <taxon>Fructobacillus</taxon>
    </lineage>
</organism>
<name>A0ABN9YKZ1_9LACO</name>
<evidence type="ECO:0000313" key="3">
    <source>
        <dbReference type="Proteomes" id="UP001314261"/>
    </source>
</evidence>
<accession>A0ABN9YKZ1</accession>
<comment type="caution">
    <text evidence="2">The sequence shown here is derived from an EMBL/GenBank/DDBJ whole genome shotgun (WGS) entry which is preliminary data.</text>
</comment>
<proteinExistence type="predicted"/>
<gene>
    <name evidence="2" type="ORF">R54839_PPFHFPJH_00386</name>
</gene>
<keyword evidence="3" id="KW-1185">Reference proteome</keyword>
<sequence length="103" mass="12129">MIKKKFSKVLFYFVKNFVIYWFKWASLISLIFMLCIYLECLQISTRDLPAQTTTINTKQIHAAYNGFKMFLSLSLIYLPIVLAGIQQVLPFVLHRRFKKGSNK</sequence>
<reference evidence="2 3" key="1">
    <citation type="submission" date="2023-10" db="EMBL/GenBank/DDBJ databases">
        <authorList>
            <person name="Botero Cardona J."/>
        </authorList>
    </citation>
    <scope>NUCLEOTIDE SEQUENCE [LARGE SCALE GENOMIC DNA]</scope>
    <source>
        <strain evidence="2 3">R-54839</strain>
    </source>
</reference>